<proteinExistence type="predicted"/>
<protein>
    <submittedName>
        <fullName evidence="2">Uncharacterized protein</fullName>
    </submittedName>
</protein>
<accession>A0ABZ0HPS7</accession>
<dbReference type="Proteomes" id="UP001626536">
    <property type="component" value="Chromosome"/>
</dbReference>
<gene>
    <name evidence="2" type="ORF">RZS28_16035</name>
</gene>
<reference evidence="2 3" key="1">
    <citation type="submission" date="2023-10" db="EMBL/GenBank/DDBJ databases">
        <title>Novel methanotroph of the genus Methylocapsa from a subarctic wetland.</title>
        <authorList>
            <person name="Belova S.E."/>
            <person name="Oshkin I.Y."/>
            <person name="Miroshnikov K."/>
            <person name="Dedysh S.N."/>
        </authorList>
    </citation>
    <scope>NUCLEOTIDE SEQUENCE [LARGE SCALE GENOMIC DNA]</scope>
    <source>
        <strain evidence="2 3">RX1</strain>
    </source>
</reference>
<keyword evidence="3" id="KW-1185">Reference proteome</keyword>
<sequence>MDAMVFDRVQPRWPAAAGFLVAAGLALAGSVGASPAKAEEDTNMFNSMLGFFGMQFDKEQESIDYRARAPIVVPPRLDLPQPKKAERNQAWPTDPDIAERRRAALDSRRPAPQLTPNARAELSQLELQRGVGGDKSLPSEGPPSECQASSGTPICLYAPWKALQTAIGGTHSDEVQPGVEPDRKYLTEPPPGYRKATATAKASIDAPKDQPDAGDAGAYIRSSQQHKASVDNN</sequence>
<feature type="region of interest" description="Disordered" evidence="1">
    <location>
        <begin position="76"/>
        <end position="97"/>
    </location>
</feature>
<name>A0ABZ0HPS7_9HYPH</name>
<dbReference type="RefSeq" id="WP_407338730.1">
    <property type="nucleotide sequence ID" value="NZ_CP136862.1"/>
</dbReference>
<evidence type="ECO:0000313" key="2">
    <source>
        <dbReference type="EMBL" id="WOJ89287.1"/>
    </source>
</evidence>
<organism evidence="2 3">
    <name type="scientific">Methylocapsa polymorpha</name>
    <dbReference type="NCBI Taxonomy" id="3080828"/>
    <lineage>
        <taxon>Bacteria</taxon>
        <taxon>Pseudomonadati</taxon>
        <taxon>Pseudomonadota</taxon>
        <taxon>Alphaproteobacteria</taxon>
        <taxon>Hyphomicrobiales</taxon>
        <taxon>Beijerinckiaceae</taxon>
        <taxon>Methylocapsa</taxon>
    </lineage>
</organism>
<evidence type="ECO:0000256" key="1">
    <source>
        <dbReference type="SAM" id="MobiDB-lite"/>
    </source>
</evidence>
<evidence type="ECO:0000313" key="3">
    <source>
        <dbReference type="Proteomes" id="UP001626536"/>
    </source>
</evidence>
<feature type="region of interest" description="Disordered" evidence="1">
    <location>
        <begin position="168"/>
        <end position="233"/>
    </location>
</feature>
<dbReference type="EMBL" id="CP136862">
    <property type="protein sequence ID" value="WOJ89287.1"/>
    <property type="molecule type" value="Genomic_DNA"/>
</dbReference>
<feature type="compositionally biased region" description="Polar residues" evidence="1">
    <location>
        <begin position="221"/>
        <end position="233"/>
    </location>
</feature>